<sequence>MDEQTAKNQKENSTRKSLNKQDSLVLKIVLIAFLILLSFIPMSMIRGLINEREMTANAAAQEVQQKWSKSQTLIGPILTIPYFYQNEKGENQKGYINYLPEQLNITGDVNTQELKRGLYEIIVYNSTLEITGTFSAKDLKESNLFPYDKWIETATINLGISDLRGINEQISLEWDNRKLNFTPGVDPHSLVVSGISSKITPQQLFTNDSIVHFMIKLKLKGSESIQFTPLGRTTKVAIRSNCQTPSFNGAFLPTEREVSSEGFTSKWEVLEFNRNYSQILKESPYRATTNEYRDMTDDNLGFQYTNYAITESTFGVNLLFPVDQYQKSTRSAKYAFLIIILTFVVSFFVEIFQKKNIHPVQYLLIGLALCLFYTLLVSTSEHIGFTPAYIISALMTTLLITFYMVGILKIKKTAFTIGGLLACLYAYIFFLIQLETYALLVGSIGLFVILAIIMYFSQKINWYNNQ</sequence>
<dbReference type="GO" id="GO:0005886">
    <property type="term" value="C:plasma membrane"/>
    <property type="evidence" value="ECO:0007669"/>
    <property type="project" value="TreeGrafter"/>
</dbReference>
<dbReference type="Proteomes" id="UP000283589">
    <property type="component" value="Unassembled WGS sequence"/>
</dbReference>
<organism evidence="2 3">
    <name type="scientific">Butyricimonas virosa</name>
    <dbReference type="NCBI Taxonomy" id="544645"/>
    <lineage>
        <taxon>Bacteria</taxon>
        <taxon>Pseudomonadati</taxon>
        <taxon>Bacteroidota</taxon>
        <taxon>Bacteroidia</taxon>
        <taxon>Bacteroidales</taxon>
        <taxon>Odoribacteraceae</taxon>
        <taxon>Butyricimonas</taxon>
    </lineage>
</organism>
<feature type="transmembrane region" description="Helical" evidence="1">
    <location>
        <begin position="438"/>
        <end position="456"/>
    </location>
</feature>
<feature type="transmembrane region" description="Helical" evidence="1">
    <location>
        <begin position="388"/>
        <end position="407"/>
    </location>
</feature>
<dbReference type="AlphaFoldDB" id="A0A412X446"/>
<dbReference type="PANTHER" id="PTHR30092:SF0">
    <property type="entry name" value="INNER MEMBRANE PROTEIN CRED"/>
    <property type="match status" value="1"/>
</dbReference>
<protein>
    <submittedName>
        <fullName evidence="2">Cell envelope integrity protein CreD</fullName>
    </submittedName>
</protein>
<proteinExistence type="predicted"/>
<dbReference type="RefSeq" id="WP_118259064.1">
    <property type="nucleotide sequence ID" value="NZ_CALBWO010000040.1"/>
</dbReference>
<accession>A0A412X446</accession>
<keyword evidence="1" id="KW-1133">Transmembrane helix</keyword>
<name>A0A412X446_9BACT</name>
<evidence type="ECO:0000313" key="3">
    <source>
        <dbReference type="Proteomes" id="UP000283589"/>
    </source>
</evidence>
<feature type="transmembrane region" description="Helical" evidence="1">
    <location>
        <begin position="24"/>
        <end position="45"/>
    </location>
</feature>
<reference evidence="2 3" key="1">
    <citation type="submission" date="2018-08" db="EMBL/GenBank/DDBJ databases">
        <title>A genome reference for cultivated species of the human gut microbiota.</title>
        <authorList>
            <person name="Zou Y."/>
            <person name="Xue W."/>
            <person name="Luo G."/>
        </authorList>
    </citation>
    <scope>NUCLEOTIDE SEQUENCE [LARGE SCALE GENOMIC DNA]</scope>
    <source>
        <strain evidence="2 3">AF14-49</strain>
    </source>
</reference>
<dbReference type="InterPro" id="IPR010364">
    <property type="entry name" value="Uncharacterised_IM_CreD"/>
</dbReference>
<dbReference type="PANTHER" id="PTHR30092">
    <property type="entry name" value="INNER MEMBRANE PROTEIN CRED"/>
    <property type="match status" value="1"/>
</dbReference>
<dbReference type="NCBIfam" id="NF008712">
    <property type="entry name" value="PRK11715.1-1"/>
    <property type="match status" value="1"/>
</dbReference>
<feature type="transmembrane region" description="Helical" evidence="1">
    <location>
        <begin position="359"/>
        <end position="376"/>
    </location>
</feature>
<comment type="caution">
    <text evidence="2">The sequence shown here is derived from an EMBL/GenBank/DDBJ whole genome shotgun (WGS) entry which is preliminary data.</text>
</comment>
<dbReference type="PIRSF" id="PIRSF004548">
    <property type="entry name" value="CreD"/>
    <property type="match status" value="1"/>
</dbReference>
<feature type="transmembrane region" description="Helical" evidence="1">
    <location>
        <begin position="414"/>
        <end position="432"/>
    </location>
</feature>
<dbReference type="Pfam" id="PF06123">
    <property type="entry name" value="CreD"/>
    <property type="match status" value="1"/>
</dbReference>
<dbReference type="STRING" id="1121130.GCA_000519105_00702"/>
<keyword evidence="1" id="KW-0812">Transmembrane</keyword>
<gene>
    <name evidence="2" type="ORF">DWW18_04855</name>
</gene>
<dbReference type="EMBL" id="QRZA01000004">
    <property type="protein sequence ID" value="RGV35406.1"/>
    <property type="molecule type" value="Genomic_DNA"/>
</dbReference>
<evidence type="ECO:0000313" key="2">
    <source>
        <dbReference type="EMBL" id="RGV35406.1"/>
    </source>
</evidence>
<feature type="transmembrane region" description="Helical" evidence="1">
    <location>
        <begin position="334"/>
        <end position="352"/>
    </location>
</feature>
<keyword evidence="1" id="KW-0472">Membrane</keyword>
<evidence type="ECO:0000256" key="1">
    <source>
        <dbReference type="SAM" id="Phobius"/>
    </source>
</evidence>